<proteinExistence type="predicted"/>
<dbReference type="EMBL" id="LR796921">
    <property type="protein sequence ID" value="CAB4174419.1"/>
    <property type="molecule type" value="Genomic_DNA"/>
</dbReference>
<dbReference type="EMBL" id="LR797345">
    <property type="protein sequence ID" value="CAB4204448.1"/>
    <property type="molecule type" value="Genomic_DNA"/>
</dbReference>
<sequence length="59" mass="6909">MPKKYVVDIELVINEVKTFEVDANSEKEAEDEAIRQAGWHQWHNEGGEFCIINCEEKEE</sequence>
<protein>
    <submittedName>
        <fullName evidence="2">Uncharacterized protein</fullName>
    </submittedName>
</protein>
<evidence type="ECO:0000313" key="1">
    <source>
        <dbReference type="EMBL" id="CAB4174419.1"/>
    </source>
</evidence>
<dbReference type="EMBL" id="LR797086">
    <property type="protein sequence ID" value="CAB4186309.1"/>
    <property type="molecule type" value="Genomic_DNA"/>
</dbReference>
<name>A0A6J5QNT7_9CAUD</name>
<organism evidence="2">
    <name type="scientific">uncultured Caudovirales phage</name>
    <dbReference type="NCBI Taxonomy" id="2100421"/>
    <lineage>
        <taxon>Viruses</taxon>
        <taxon>Duplodnaviria</taxon>
        <taxon>Heunggongvirae</taxon>
        <taxon>Uroviricota</taxon>
        <taxon>Caudoviricetes</taxon>
        <taxon>Peduoviridae</taxon>
        <taxon>Maltschvirus</taxon>
        <taxon>Maltschvirus maltsch</taxon>
    </lineage>
</organism>
<accession>A0A6J5QNT7</accession>
<evidence type="ECO:0000313" key="3">
    <source>
        <dbReference type="EMBL" id="CAB4204448.1"/>
    </source>
</evidence>
<evidence type="ECO:0000313" key="2">
    <source>
        <dbReference type="EMBL" id="CAB4186309.1"/>
    </source>
</evidence>
<reference evidence="2" key="1">
    <citation type="submission" date="2020-05" db="EMBL/GenBank/DDBJ databases">
        <authorList>
            <person name="Chiriac C."/>
            <person name="Salcher M."/>
            <person name="Ghai R."/>
            <person name="Kavagutti S V."/>
        </authorList>
    </citation>
    <scope>NUCLEOTIDE SEQUENCE</scope>
</reference>
<gene>
    <name evidence="2" type="ORF">UFOVP1138_70</name>
    <name evidence="3" type="ORF">UFOVP1394_67</name>
    <name evidence="1" type="ORF">UFOVP975_50</name>
</gene>